<reference evidence="2 3" key="1">
    <citation type="submission" date="2019-05" db="EMBL/GenBank/DDBJ databases">
        <title>Panacibacter sp. strain 17mud1-8 Genome sequencing and assembly.</title>
        <authorList>
            <person name="Chhetri G."/>
        </authorList>
    </citation>
    <scope>NUCLEOTIDE SEQUENCE [LARGE SCALE GENOMIC DNA]</scope>
    <source>
        <strain evidence="2 3">17mud1-8</strain>
    </source>
</reference>
<dbReference type="OrthoDB" id="9156119at2"/>
<feature type="transmembrane region" description="Helical" evidence="1">
    <location>
        <begin position="99"/>
        <end position="119"/>
    </location>
</feature>
<sequence>MKKYLRLIIILIGILTAVSGLMQMLFPAFVLKLVGAEITNTTKHFFAIVGMFMFLFGGLILHALYSIQDNKAAILWCALQKFGASIAVAIGIAHHLFAWMAGLVALFDFISGIIILLYFKSIYTYEVR</sequence>
<dbReference type="Proteomes" id="UP000305848">
    <property type="component" value="Unassembled WGS sequence"/>
</dbReference>
<evidence type="ECO:0000313" key="3">
    <source>
        <dbReference type="Proteomes" id="UP000305848"/>
    </source>
</evidence>
<dbReference type="RefSeq" id="WP_137260088.1">
    <property type="nucleotide sequence ID" value="NZ_SZQL01000001.1"/>
</dbReference>
<keyword evidence="1" id="KW-0472">Membrane</keyword>
<keyword evidence="1" id="KW-0812">Transmembrane</keyword>
<keyword evidence="3" id="KW-1185">Reference proteome</keyword>
<organism evidence="2 3">
    <name type="scientific">Ilyomonas limi</name>
    <dbReference type="NCBI Taxonomy" id="2575867"/>
    <lineage>
        <taxon>Bacteria</taxon>
        <taxon>Pseudomonadati</taxon>
        <taxon>Bacteroidota</taxon>
        <taxon>Chitinophagia</taxon>
        <taxon>Chitinophagales</taxon>
        <taxon>Chitinophagaceae</taxon>
        <taxon>Ilyomonas</taxon>
    </lineage>
</organism>
<dbReference type="AlphaFoldDB" id="A0A4U3L979"/>
<gene>
    <name evidence="2" type="ORF">FC093_02180</name>
</gene>
<dbReference type="EMBL" id="SZQL01000001">
    <property type="protein sequence ID" value="TKK71848.1"/>
    <property type="molecule type" value="Genomic_DNA"/>
</dbReference>
<keyword evidence="1" id="KW-1133">Transmembrane helix</keyword>
<feature type="transmembrane region" description="Helical" evidence="1">
    <location>
        <begin position="72"/>
        <end position="93"/>
    </location>
</feature>
<feature type="transmembrane region" description="Helical" evidence="1">
    <location>
        <begin position="46"/>
        <end position="65"/>
    </location>
</feature>
<evidence type="ECO:0000313" key="2">
    <source>
        <dbReference type="EMBL" id="TKK71848.1"/>
    </source>
</evidence>
<proteinExistence type="predicted"/>
<protein>
    <submittedName>
        <fullName evidence="2">Patatin</fullName>
    </submittedName>
</protein>
<evidence type="ECO:0000256" key="1">
    <source>
        <dbReference type="SAM" id="Phobius"/>
    </source>
</evidence>
<accession>A0A4U3L979</accession>
<comment type="caution">
    <text evidence="2">The sequence shown here is derived from an EMBL/GenBank/DDBJ whole genome shotgun (WGS) entry which is preliminary data.</text>
</comment>
<name>A0A4U3L979_9BACT</name>